<dbReference type="GeneID" id="4239093"/>
<dbReference type="EMBL" id="DQ149023">
    <property type="protein sequence ID" value="ABA47062.1"/>
    <property type="molecule type" value="Genomic_DNA"/>
</dbReference>
<name>Q0QZD5_BPSYS</name>
<evidence type="ECO:0000313" key="1">
    <source>
        <dbReference type="EMBL" id="ABA47062.1"/>
    </source>
</evidence>
<dbReference type="OrthoDB" id="25577at10239"/>
<organism evidence="1 2">
    <name type="scientific">Synechococcus phage syn9</name>
    <dbReference type="NCBI Taxonomy" id="382359"/>
    <lineage>
        <taxon>Viruses</taxon>
        <taxon>Duplodnaviria</taxon>
        <taxon>Heunggongvirae</taxon>
        <taxon>Uroviricota</taxon>
        <taxon>Caudoviricetes</taxon>
        <taxon>Pantevenvirales</taxon>
        <taxon>Kyanoviridae</taxon>
        <taxon>Ormenosvirus</taxon>
        <taxon>Ormenosvirus syn9</taxon>
    </lineage>
</organism>
<dbReference type="Proteomes" id="UP000000909">
    <property type="component" value="Segment"/>
</dbReference>
<protein>
    <submittedName>
        <fullName evidence="1">Gp93</fullName>
    </submittedName>
</protein>
<reference evidence="1 2" key="1">
    <citation type="journal article" date="2007" name="Environ. Microbiol.">
        <title>Genomic and structural analysis of Syn9, a cyanophage infecting marine Prochlorococcus and Synechococcus.</title>
        <authorList>
            <person name="Weigele P.R."/>
            <person name="Pope W.H."/>
            <person name="Pedulla M.L."/>
            <person name="Houtz J.M."/>
            <person name="Smith A.L."/>
            <person name="Conway J.F."/>
            <person name="King J."/>
            <person name="Hatfull G.F."/>
            <person name="Lawrence J.G."/>
            <person name="Hendrix R.W."/>
        </authorList>
    </citation>
    <scope>NUCLEOTIDE SEQUENCE</scope>
</reference>
<organismHost>
    <name type="scientific">Synechococcus</name>
    <dbReference type="NCBI Taxonomy" id="1129"/>
</organismHost>
<accession>Q0QZD5</accession>
<sequence>MALKDDLELLANDNATAHEALNECIGTIAEQLKGIKDYVTHLTTPDKILYKPKGEGEYLTLKENLDLIYAKLHSLEEKVNGC</sequence>
<evidence type="ECO:0000313" key="2">
    <source>
        <dbReference type="Proteomes" id="UP000000909"/>
    </source>
</evidence>
<dbReference type="RefSeq" id="YP_717760.1">
    <property type="nucleotide sequence ID" value="NC_008296.2"/>
</dbReference>
<dbReference type="KEGG" id="vg:4239093"/>
<keyword evidence="2" id="KW-1185">Reference proteome</keyword>
<proteinExistence type="predicted"/>